<evidence type="ECO:0008006" key="3">
    <source>
        <dbReference type="Google" id="ProtNLM"/>
    </source>
</evidence>
<keyword evidence="2" id="KW-1185">Reference proteome</keyword>
<evidence type="ECO:0000313" key="1">
    <source>
        <dbReference type="EMBL" id="MDX8475303.1"/>
    </source>
</evidence>
<dbReference type="EMBL" id="JAVIIZ010000018">
    <property type="protein sequence ID" value="MDX8475303.1"/>
    <property type="molecule type" value="Genomic_DNA"/>
</dbReference>
<reference evidence="1 2" key="1">
    <citation type="submission" date="2023-08" db="EMBL/GenBank/DDBJ databases">
        <title>Implementing the SeqCode for naming new Mesorhizobium species isolated from Vachellia karroo root nodules.</title>
        <authorList>
            <person name="Van Lill M."/>
        </authorList>
    </citation>
    <scope>NUCLEOTIDE SEQUENCE [LARGE SCALE GENOMIC DNA]</scope>
    <source>
        <strain evidence="1 2">VK23A</strain>
    </source>
</reference>
<accession>A0ABU4XKN3</accession>
<dbReference type="RefSeq" id="WP_320318179.1">
    <property type="nucleotide sequence ID" value="NZ_JAVIIX010000017.1"/>
</dbReference>
<organism evidence="1 2">
    <name type="scientific">Mesorhizobium dulcispinae</name>
    <dbReference type="NCBI Taxonomy" id="3072316"/>
    <lineage>
        <taxon>Bacteria</taxon>
        <taxon>Pseudomonadati</taxon>
        <taxon>Pseudomonadota</taxon>
        <taxon>Alphaproteobacteria</taxon>
        <taxon>Hyphomicrobiales</taxon>
        <taxon>Phyllobacteriaceae</taxon>
        <taxon>Mesorhizobium</taxon>
    </lineage>
</organism>
<sequence length="100" mass="10863">MKKNRSCCQFLPAAEAATVVSHAVRAGKSARKIFEDASLLIPLGSDIDHMIDLQLGGLHDLSNFMPLDASVNRSLGAQIWHQIKDLPIGTVINKVTIGER</sequence>
<protein>
    <recommendedName>
        <fullName evidence="3">HNH endonuclease</fullName>
    </recommendedName>
</protein>
<name>A0ABU4XKN3_9HYPH</name>
<comment type="caution">
    <text evidence="1">The sequence shown here is derived from an EMBL/GenBank/DDBJ whole genome shotgun (WGS) entry which is preliminary data.</text>
</comment>
<evidence type="ECO:0000313" key="2">
    <source>
        <dbReference type="Proteomes" id="UP001271780"/>
    </source>
</evidence>
<dbReference type="Proteomes" id="UP001271780">
    <property type="component" value="Unassembled WGS sequence"/>
</dbReference>
<gene>
    <name evidence="1" type="ORF">RFM27_24720</name>
</gene>
<proteinExistence type="predicted"/>